<evidence type="ECO:0000313" key="2">
    <source>
        <dbReference type="EMBL" id="KKL65030.1"/>
    </source>
</evidence>
<name>A0A0F9G663_9ZZZZ</name>
<reference evidence="2" key="1">
    <citation type="journal article" date="2015" name="Nature">
        <title>Complex archaea that bridge the gap between prokaryotes and eukaryotes.</title>
        <authorList>
            <person name="Spang A."/>
            <person name="Saw J.H."/>
            <person name="Jorgensen S.L."/>
            <person name="Zaremba-Niedzwiedzka K."/>
            <person name="Martijn J."/>
            <person name="Lind A.E."/>
            <person name="van Eijk R."/>
            <person name="Schleper C."/>
            <person name="Guy L."/>
            <person name="Ettema T.J."/>
        </authorList>
    </citation>
    <scope>NUCLEOTIDE SEQUENCE</scope>
</reference>
<comment type="caution">
    <text evidence="2">The sequence shown here is derived from an EMBL/GenBank/DDBJ whole genome shotgun (WGS) entry which is preliminary data.</text>
</comment>
<gene>
    <name evidence="2" type="ORF">LCGC14_2159030</name>
</gene>
<sequence>MEGIWISLIVLGYALGACLMLAFWSRIPPPRFFEDLVLAVAWPFMLLIMVPHAFIDSVVRALRDRDGTVGGLWKDADWAKKRKQESR</sequence>
<keyword evidence="1" id="KW-1133">Transmembrane helix</keyword>
<evidence type="ECO:0000256" key="1">
    <source>
        <dbReference type="SAM" id="Phobius"/>
    </source>
</evidence>
<keyword evidence="1" id="KW-0812">Transmembrane</keyword>
<organism evidence="2">
    <name type="scientific">marine sediment metagenome</name>
    <dbReference type="NCBI Taxonomy" id="412755"/>
    <lineage>
        <taxon>unclassified sequences</taxon>
        <taxon>metagenomes</taxon>
        <taxon>ecological metagenomes</taxon>
    </lineage>
</organism>
<proteinExistence type="predicted"/>
<dbReference type="EMBL" id="LAZR01027663">
    <property type="protein sequence ID" value="KKL65030.1"/>
    <property type="molecule type" value="Genomic_DNA"/>
</dbReference>
<feature type="transmembrane region" description="Helical" evidence="1">
    <location>
        <begin position="6"/>
        <end position="24"/>
    </location>
</feature>
<protein>
    <submittedName>
        <fullName evidence="2">Uncharacterized protein</fullName>
    </submittedName>
</protein>
<accession>A0A0F9G663</accession>
<dbReference type="AlphaFoldDB" id="A0A0F9G663"/>
<feature type="transmembrane region" description="Helical" evidence="1">
    <location>
        <begin position="36"/>
        <end position="55"/>
    </location>
</feature>
<keyword evidence="1" id="KW-0472">Membrane</keyword>